<dbReference type="SMART" id="SM00028">
    <property type="entry name" value="TPR"/>
    <property type="match status" value="7"/>
</dbReference>
<feature type="repeat" description="TPR" evidence="3">
    <location>
        <begin position="439"/>
        <end position="472"/>
    </location>
</feature>
<evidence type="ECO:0000256" key="1">
    <source>
        <dbReference type="ARBA" id="ARBA00022737"/>
    </source>
</evidence>
<feature type="repeat" description="TPR" evidence="3">
    <location>
        <begin position="300"/>
        <end position="333"/>
    </location>
</feature>
<dbReference type="SUPFAM" id="SSF48452">
    <property type="entry name" value="TPR-like"/>
    <property type="match status" value="1"/>
</dbReference>
<evidence type="ECO:0000256" key="4">
    <source>
        <dbReference type="SAM" id="MobiDB-lite"/>
    </source>
</evidence>
<comment type="caution">
    <text evidence="5">The sequence shown here is derived from an EMBL/GenBank/DDBJ whole genome shotgun (WGS) entry which is preliminary data.</text>
</comment>
<feature type="region of interest" description="Disordered" evidence="4">
    <location>
        <begin position="40"/>
        <end position="69"/>
    </location>
</feature>
<feature type="repeat" description="TPR" evidence="3">
    <location>
        <begin position="517"/>
        <end position="550"/>
    </location>
</feature>
<evidence type="ECO:0000256" key="2">
    <source>
        <dbReference type="ARBA" id="ARBA00022803"/>
    </source>
</evidence>
<evidence type="ECO:0000256" key="3">
    <source>
        <dbReference type="PROSITE-ProRule" id="PRU00339"/>
    </source>
</evidence>
<name>A0A5C5ZCC3_9BACT</name>
<dbReference type="PANTHER" id="PTHR44858">
    <property type="entry name" value="TETRATRICOPEPTIDE REPEAT PROTEIN 6"/>
    <property type="match status" value="1"/>
</dbReference>
<dbReference type="RefSeq" id="WP_419194976.1">
    <property type="nucleotide sequence ID" value="NZ_SJPJ01000001.1"/>
</dbReference>
<keyword evidence="6" id="KW-1185">Reference proteome</keyword>
<proteinExistence type="predicted"/>
<dbReference type="AlphaFoldDB" id="A0A5C5ZCC3"/>
<evidence type="ECO:0000313" key="6">
    <source>
        <dbReference type="Proteomes" id="UP000315010"/>
    </source>
</evidence>
<dbReference type="Pfam" id="PF13432">
    <property type="entry name" value="TPR_16"/>
    <property type="match status" value="2"/>
</dbReference>
<dbReference type="Gene3D" id="1.25.40.10">
    <property type="entry name" value="Tetratricopeptide repeat domain"/>
    <property type="match status" value="3"/>
</dbReference>
<dbReference type="Pfam" id="PF13181">
    <property type="entry name" value="TPR_8"/>
    <property type="match status" value="1"/>
</dbReference>
<accession>A0A5C5ZCC3</accession>
<dbReference type="InterPro" id="IPR011990">
    <property type="entry name" value="TPR-like_helical_dom_sf"/>
</dbReference>
<keyword evidence="1" id="KW-0677">Repeat</keyword>
<protein>
    <submittedName>
        <fullName evidence="5">Photosystem I assembly protein Ycf3</fullName>
    </submittedName>
</protein>
<organism evidence="5 6">
    <name type="scientific">Novipirellula herctigrandis</name>
    <dbReference type="NCBI Taxonomy" id="2527986"/>
    <lineage>
        <taxon>Bacteria</taxon>
        <taxon>Pseudomonadati</taxon>
        <taxon>Planctomycetota</taxon>
        <taxon>Planctomycetia</taxon>
        <taxon>Pirellulales</taxon>
        <taxon>Pirellulaceae</taxon>
        <taxon>Novipirellula</taxon>
    </lineage>
</organism>
<dbReference type="EMBL" id="SJPJ01000001">
    <property type="protein sequence ID" value="TWT84800.1"/>
    <property type="molecule type" value="Genomic_DNA"/>
</dbReference>
<dbReference type="PROSITE" id="PS50005">
    <property type="entry name" value="TPR"/>
    <property type="match status" value="3"/>
</dbReference>
<keyword evidence="2 3" id="KW-0802">TPR repeat</keyword>
<dbReference type="PANTHER" id="PTHR44858:SF1">
    <property type="entry name" value="UDP-N-ACETYLGLUCOSAMINE--PEPTIDE N-ACETYLGLUCOSAMINYLTRANSFERASE SPINDLY-RELATED"/>
    <property type="match status" value="1"/>
</dbReference>
<dbReference type="InterPro" id="IPR050498">
    <property type="entry name" value="Ycf3"/>
</dbReference>
<dbReference type="InterPro" id="IPR019734">
    <property type="entry name" value="TPR_rpt"/>
</dbReference>
<sequence length="593" mass="65251">MKTRLINLPRVGRTAVFLGSTTICFFVICLSGSAQEVPVVGHPANQPTEATETPPPVDTNEPAKVFTPDPGQADFDEAVLARIDAETNEELESVAVLLESALAKGLSDENTSFAKKILGSVQLQRSQQMAAMMARVRGRRQLQLRDEALDTLKKAVGNDPTLVEAHLLIARLNLILDGDRDQVSESTTKAIELLDDDPKQQSQAYLLRAVTQESDDDKLEDLSSAIEVDPTNVEALQARAALRMTKDDVDGAIADLEQILIEQPGNQQLASAAVQALVDRERLDDALALVTKSLEAKPSEGMYRIRAILYRMKGREDEALSDLNKALAMQPKDPISLLQRAEIALARNDIKGAKQDLRAAIRLAPQVENADQTIFVRCLIAVEEGRMADAINDMKILAARDPSNTDRQLQLATLYLRDERPRKAVEVLSSILDRDPKNALVYRSRGDALLNVGDHADAIADYENAIKYADDNSAELSSILNNLAWVLATSPIDEIRNGTRAIELGERAAKLSEFKEAHILSTLAAAYAEAGNFEKAIEWSTKAVELGEAEDNLQLDQLKLELESYRKSEPWREKQEVEENAVPILAPEDLIDT</sequence>
<gene>
    <name evidence="5" type="ORF">CA13_62810</name>
</gene>
<reference evidence="5 6" key="1">
    <citation type="submission" date="2019-02" db="EMBL/GenBank/DDBJ databases">
        <title>Deep-cultivation of Planctomycetes and their phenomic and genomic characterization uncovers novel biology.</title>
        <authorList>
            <person name="Wiegand S."/>
            <person name="Jogler M."/>
            <person name="Boedeker C."/>
            <person name="Pinto D."/>
            <person name="Vollmers J."/>
            <person name="Rivas-Marin E."/>
            <person name="Kohn T."/>
            <person name="Peeters S.H."/>
            <person name="Heuer A."/>
            <person name="Rast P."/>
            <person name="Oberbeckmann S."/>
            <person name="Bunk B."/>
            <person name="Jeske O."/>
            <person name="Meyerdierks A."/>
            <person name="Storesund J.E."/>
            <person name="Kallscheuer N."/>
            <person name="Luecker S."/>
            <person name="Lage O.M."/>
            <person name="Pohl T."/>
            <person name="Merkel B.J."/>
            <person name="Hornburger P."/>
            <person name="Mueller R.-W."/>
            <person name="Bruemmer F."/>
            <person name="Labrenz M."/>
            <person name="Spormann A.M."/>
            <person name="Op Den Camp H."/>
            <person name="Overmann J."/>
            <person name="Amann R."/>
            <person name="Jetten M.S.M."/>
            <person name="Mascher T."/>
            <person name="Medema M.H."/>
            <person name="Devos D.P."/>
            <person name="Kaster A.-K."/>
            <person name="Ovreas L."/>
            <person name="Rohde M."/>
            <person name="Galperin M.Y."/>
            <person name="Jogler C."/>
        </authorList>
    </citation>
    <scope>NUCLEOTIDE SEQUENCE [LARGE SCALE GENOMIC DNA]</scope>
    <source>
        <strain evidence="5 6">CA13</strain>
    </source>
</reference>
<dbReference type="Proteomes" id="UP000315010">
    <property type="component" value="Unassembled WGS sequence"/>
</dbReference>
<evidence type="ECO:0000313" key="5">
    <source>
        <dbReference type="EMBL" id="TWT84800.1"/>
    </source>
</evidence>